<dbReference type="OrthoDB" id="2014201at2759"/>
<feature type="signal peptide" evidence="1">
    <location>
        <begin position="1"/>
        <end position="22"/>
    </location>
</feature>
<organism evidence="2 3">
    <name type="scientific">Lepidopterella palustris CBS 459.81</name>
    <dbReference type="NCBI Taxonomy" id="1314670"/>
    <lineage>
        <taxon>Eukaryota</taxon>
        <taxon>Fungi</taxon>
        <taxon>Dikarya</taxon>
        <taxon>Ascomycota</taxon>
        <taxon>Pezizomycotina</taxon>
        <taxon>Dothideomycetes</taxon>
        <taxon>Pleosporomycetidae</taxon>
        <taxon>Mytilinidiales</taxon>
        <taxon>Argynnaceae</taxon>
        <taxon>Lepidopterella</taxon>
    </lineage>
</organism>
<proteinExistence type="predicted"/>
<dbReference type="SUPFAM" id="SSF53448">
    <property type="entry name" value="Nucleotide-diphospho-sugar transferases"/>
    <property type="match status" value="1"/>
</dbReference>
<dbReference type="GO" id="GO:0016740">
    <property type="term" value="F:transferase activity"/>
    <property type="evidence" value="ECO:0007669"/>
    <property type="project" value="UniProtKB-KW"/>
</dbReference>
<keyword evidence="1" id="KW-0732">Signal</keyword>
<evidence type="ECO:0000313" key="2">
    <source>
        <dbReference type="EMBL" id="OCK81887.1"/>
    </source>
</evidence>
<gene>
    <name evidence="2" type="ORF">K432DRAFT_448554</name>
</gene>
<evidence type="ECO:0000256" key="1">
    <source>
        <dbReference type="SAM" id="SignalP"/>
    </source>
</evidence>
<accession>A0A8E2JGW2</accession>
<evidence type="ECO:0000313" key="3">
    <source>
        <dbReference type="Proteomes" id="UP000250266"/>
    </source>
</evidence>
<dbReference type="AlphaFoldDB" id="A0A8E2JGW2"/>
<feature type="chain" id="PRO_5034976526" evidence="1">
    <location>
        <begin position="23"/>
        <end position="214"/>
    </location>
</feature>
<dbReference type="Gene3D" id="3.90.550.10">
    <property type="entry name" value="Spore Coat Polysaccharide Biosynthesis Protein SpsA, Chain A"/>
    <property type="match status" value="1"/>
</dbReference>
<name>A0A8E2JGW2_9PEZI</name>
<dbReference type="InterPro" id="IPR029044">
    <property type="entry name" value="Nucleotide-diphossugar_trans"/>
</dbReference>
<sequence length="214" mass="25563">MRRKLAVIRRFRLLSWLPRTSAVTGQERHHLISDGVTMIKAEDVSLCWWVKTGVTRWKDQFMKLRIFRHTEFDWILFINADTLITRLTDGIFNNLYMFAAQSDNALTGQRDRTFPLFLTNVFSAGFWLTAPSHEMLAYLISQSLLIYAFRRDRPMSWREHHYKCGVTWPSSRVDGQVATLHEKFWSTSPELRDLWFEQKCNMKRYFSKVVRMDR</sequence>
<reference evidence="2 3" key="1">
    <citation type="journal article" date="2016" name="Nat. Commun.">
        <title>Ectomycorrhizal ecology is imprinted in the genome of the dominant symbiotic fungus Cenococcum geophilum.</title>
        <authorList>
            <consortium name="DOE Joint Genome Institute"/>
            <person name="Peter M."/>
            <person name="Kohler A."/>
            <person name="Ohm R.A."/>
            <person name="Kuo A."/>
            <person name="Krutzmann J."/>
            <person name="Morin E."/>
            <person name="Arend M."/>
            <person name="Barry K.W."/>
            <person name="Binder M."/>
            <person name="Choi C."/>
            <person name="Clum A."/>
            <person name="Copeland A."/>
            <person name="Grisel N."/>
            <person name="Haridas S."/>
            <person name="Kipfer T."/>
            <person name="LaButti K."/>
            <person name="Lindquist E."/>
            <person name="Lipzen A."/>
            <person name="Maire R."/>
            <person name="Meier B."/>
            <person name="Mihaltcheva S."/>
            <person name="Molinier V."/>
            <person name="Murat C."/>
            <person name="Poggeler S."/>
            <person name="Quandt C.A."/>
            <person name="Sperisen C."/>
            <person name="Tritt A."/>
            <person name="Tisserant E."/>
            <person name="Crous P.W."/>
            <person name="Henrissat B."/>
            <person name="Nehls U."/>
            <person name="Egli S."/>
            <person name="Spatafora J.W."/>
            <person name="Grigoriev I.V."/>
            <person name="Martin F.M."/>
        </authorList>
    </citation>
    <scope>NUCLEOTIDE SEQUENCE [LARGE SCALE GENOMIC DNA]</scope>
    <source>
        <strain evidence="2 3">CBS 459.81</strain>
    </source>
</reference>
<protein>
    <submittedName>
        <fullName evidence="2">Glycosyltransferase family 8 protein</fullName>
    </submittedName>
</protein>
<keyword evidence="2" id="KW-0808">Transferase</keyword>
<keyword evidence="3" id="KW-1185">Reference proteome</keyword>
<dbReference type="EMBL" id="KV744905">
    <property type="protein sequence ID" value="OCK81887.1"/>
    <property type="molecule type" value="Genomic_DNA"/>
</dbReference>
<dbReference type="Proteomes" id="UP000250266">
    <property type="component" value="Unassembled WGS sequence"/>
</dbReference>